<evidence type="ECO:0008006" key="5">
    <source>
        <dbReference type="Google" id="ProtNLM"/>
    </source>
</evidence>
<evidence type="ECO:0000313" key="4">
    <source>
        <dbReference type="Proteomes" id="UP000070501"/>
    </source>
</evidence>
<evidence type="ECO:0000256" key="2">
    <source>
        <dbReference type="SAM" id="MobiDB-lite"/>
    </source>
</evidence>
<sequence length="339" mass="38042">MPVAQVVPTPQMASKRKSTAACNGSNGLSTTGSAPRVQRPMKAAKSPAVRPSGNETAATKPVPSSIPEDYPFEHKDNIACPFPKHNPDRYTHVRESCTIGWGFSDTGKLNEHIRRVHTRSFGCLRCGHRFTNISKPKLSEAKAAHKCSKETTAGKEFKPDPRFGPEWLDERQEAAYFDLNFARGNSSEAPQVVFERIFNALWPEVPQKDIPSHLHMPGFFQATHKVEQMRQEMNRQAKQLRQSGQEKDQQIEALKEQIRNMNAMAMQSTRQTGYTTRISSRACGRHRASAPIRVHWATFSPIPYRRSSRSRSGMTALPLLTPGSVLRVTVRGKLDRSPE</sequence>
<dbReference type="Proteomes" id="UP000070501">
    <property type="component" value="Unassembled WGS sequence"/>
</dbReference>
<keyword evidence="4" id="KW-1185">Reference proteome</keyword>
<dbReference type="AlphaFoldDB" id="A0A136JIM1"/>
<organism evidence="3 4">
    <name type="scientific">Microdochium bolleyi</name>
    <dbReference type="NCBI Taxonomy" id="196109"/>
    <lineage>
        <taxon>Eukaryota</taxon>
        <taxon>Fungi</taxon>
        <taxon>Dikarya</taxon>
        <taxon>Ascomycota</taxon>
        <taxon>Pezizomycotina</taxon>
        <taxon>Sordariomycetes</taxon>
        <taxon>Xylariomycetidae</taxon>
        <taxon>Xylariales</taxon>
        <taxon>Microdochiaceae</taxon>
        <taxon>Microdochium</taxon>
    </lineage>
</organism>
<proteinExistence type="predicted"/>
<feature type="region of interest" description="Disordered" evidence="2">
    <location>
        <begin position="1"/>
        <end position="65"/>
    </location>
</feature>
<gene>
    <name evidence="3" type="ORF">Micbo1qcDRAFT_4725</name>
</gene>
<evidence type="ECO:0000313" key="3">
    <source>
        <dbReference type="EMBL" id="KXJ96993.1"/>
    </source>
</evidence>
<dbReference type="PANTHER" id="PTHR38166:SF1">
    <property type="entry name" value="C2H2-TYPE DOMAIN-CONTAINING PROTEIN"/>
    <property type="match status" value="1"/>
</dbReference>
<keyword evidence="1" id="KW-0175">Coiled coil</keyword>
<dbReference type="PANTHER" id="PTHR38166">
    <property type="entry name" value="C2H2-TYPE DOMAIN-CONTAINING PROTEIN-RELATED"/>
    <property type="match status" value="1"/>
</dbReference>
<dbReference type="EMBL" id="KQ964245">
    <property type="protein sequence ID" value="KXJ96993.1"/>
    <property type="molecule type" value="Genomic_DNA"/>
</dbReference>
<protein>
    <recommendedName>
        <fullName evidence="5">C2H2-type domain-containing protein</fullName>
    </recommendedName>
</protein>
<name>A0A136JIM1_9PEZI</name>
<dbReference type="InParanoid" id="A0A136JIM1"/>
<accession>A0A136JIM1</accession>
<feature type="coiled-coil region" evidence="1">
    <location>
        <begin position="223"/>
        <end position="271"/>
    </location>
</feature>
<dbReference type="OrthoDB" id="4161727at2759"/>
<evidence type="ECO:0000256" key="1">
    <source>
        <dbReference type="SAM" id="Coils"/>
    </source>
</evidence>
<feature type="compositionally biased region" description="Polar residues" evidence="2">
    <location>
        <begin position="20"/>
        <end position="33"/>
    </location>
</feature>
<reference evidence="4" key="1">
    <citation type="submission" date="2016-02" db="EMBL/GenBank/DDBJ databases">
        <title>Draft genome sequence of Microdochium bolleyi, a fungal endophyte of beachgrass.</title>
        <authorList>
            <consortium name="DOE Joint Genome Institute"/>
            <person name="David A.S."/>
            <person name="May G."/>
            <person name="Haridas S."/>
            <person name="Lim J."/>
            <person name="Wang M."/>
            <person name="Labutti K."/>
            <person name="Lipzen A."/>
            <person name="Barry K."/>
            <person name="Grigoriev I.V."/>
        </authorList>
    </citation>
    <scope>NUCLEOTIDE SEQUENCE [LARGE SCALE GENOMIC DNA]</scope>
    <source>
        <strain evidence="4">J235TASD1</strain>
    </source>
</reference>